<protein>
    <recommendedName>
        <fullName evidence="2">Outer membrane protein beta-barrel domain-containing protein</fullName>
    </recommendedName>
</protein>
<evidence type="ECO:0000313" key="1">
    <source>
        <dbReference type="EMBL" id="MPM35527.1"/>
    </source>
</evidence>
<organism evidence="1">
    <name type="scientific">bioreactor metagenome</name>
    <dbReference type="NCBI Taxonomy" id="1076179"/>
    <lineage>
        <taxon>unclassified sequences</taxon>
        <taxon>metagenomes</taxon>
        <taxon>ecological metagenomes</taxon>
    </lineage>
</organism>
<sequence>MQESPLHPQLVLVGDLAVSGASLNNIWIERFLILDASLGLGYRIPLMRQFNLVPSVKYGILVHMGNLDYANDGSAKRQFYIDQQLRGSLSFEYALTERMCAVIRPEALVFFEANHIGMQYGIGAGLQFKL</sequence>
<dbReference type="AlphaFoldDB" id="A0A644Z4I8"/>
<name>A0A644Z4I8_9ZZZZ</name>
<evidence type="ECO:0008006" key="2">
    <source>
        <dbReference type="Google" id="ProtNLM"/>
    </source>
</evidence>
<comment type="caution">
    <text evidence="1">The sequence shown here is derived from an EMBL/GenBank/DDBJ whole genome shotgun (WGS) entry which is preliminary data.</text>
</comment>
<reference evidence="1" key="1">
    <citation type="submission" date="2019-08" db="EMBL/GenBank/DDBJ databases">
        <authorList>
            <person name="Kucharzyk K."/>
            <person name="Murdoch R.W."/>
            <person name="Higgins S."/>
            <person name="Loffler F."/>
        </authorList>
    </citation>
    <scope>NUCLEOTIDE SEQUENCE</scope>
</reference>
<dbReference type="EMBL" id="VSSQ01007315">
    <property type="protein sequence ID" value="MPM35527.1"/>
    <property type="molecule type" value="Genomic_DNA"/>
</dbReference>
<gene>
    <name evidence="1" type="ORF">SDC9_82120</name>
</gene>
<accession>A0A644Z4I8</accession>
<proteinExistence type="predicted"/>